<dbReference type="RefSeq" id="WP_377251357.1">
    <property type="nucleotide sequence ID" value="NZ_JBHLUH010000023.1"/>
</dbReference>
<dbReference type="InterPro" id="IPR029010">
    <property type="entry name" value="ThuA-like"/>
</dbReference>
<feature type="chain" id="PRO_5047105881" evidence="1">
    <location>
        <begin position="31"/>
        <end position="330"/>
    </location>
</feature>
<dbReference type="Gene3D" id="3.40.50.880">
    <property type="match status" value="1"/>
</dbReference>
<feature type="domain" description="ThuA-like" evidence="2">
    <location>
        <begin position="112"/>
        <end position="319"/>
    </location>
</feature>
<dbReference type="PANTHER" id="PTHR40469:SF2">
    <property type="entry name" value="GALACTOSE-BINDING DOMAIN-LIKE SUPERFAMILY PROTEIN"/>
    <property type="match status" value="1"/>
</dbReference>
<name>A0ABV6M3D6_9ACTN</name>
<keyword evidence="4" id="KW-1185">Reference proteome</keyword>
<dbReference type="Pfam" id="PF06283">
    <property type="entry name" value="ThuA"/>
    <property type="match status" value="1"/>
</dbReference>
<organism evidence="3 4">
    <name type="scientific">Phytohabitans kaempferiae</name>
    <dbReference type="NCBI Taxonomy" id="1620943"/>
    <lineage>
        <taxon>Bacteria</taxon>
        <taxon>Bacillati</taxon>
        <taxon>Actinomycetota</taxon>
        <taxon>Actinomycetes</taxon>
        <taxon>Micromonosporales</taxon>
        <taxon>Micromonosporaceae</taxon>
    </lineage>
</organism>
<dbReference type="PANTHER" id="PTHR40469">
    <property type="entry name" value="SECRETED GLYCOSYL HYDROLASE"/>
    <property type="match status" value="1"/>
</dbReference>
<evidence type="ECO:0000259" key="2">
    <source>
        <dbReference type="Pfam" id="PF06283"/>
    </source>
</evidence>
<dbReference type="InterPro" id="IPR029062">
    <property type="entry name" value="Class_I_gatase-like"/>
</dbReference>
<evidence type="ECO:0000313" key="3">
    <source>
        <dbReference type="EMBL" id="MFC0529019.1"/>
    </source>
</evidence>
<gene>
    <name evidence="3" type="ORF">ACFFIA_15265</name>
</gene>
<protein>
    <submittedName>
        <fullName evidence="3">ThuA domain-containing protein</fullName>
    </submittedName>
</protein>
<proteinExistence type="predicted"/>
<reference evidence="3 4" key="1">
    <citation type="submission" date="2024-09" db="EMBL/GenBank/DDBJ databases">
        <authorList>
            <person name="Sun Q."/>
            <person name="Mori K."/>
        </authorList>
    </citation>
    <scope>NUCLEOTIDE SEQUENCE [LARGE SCALE GENOMIC DNA]</scope>
    <source>
        <strain evidence="3 4">TBRC 3947</strain>
    </source>
</reference>
<feature type="signal peptide" evidence="1">
    <location>
        <begin position="1"/>
        <end position="30"/>
    </location>
</feature>
<evidence type="ECO:0000313" key="4">
    <source>
        <dbReference type="Proteomes" id="UP001589867"/>
    </source>
</evidence>
<accession>A0ABV6M3D6</accession>
<sequence length="330" mass="36034">MRATGSGVSSRSWKRFGLATLAAATAATLAVTIGLQSGAASDKGGVARYDDGIADYGVCRGTDPSCYNDWDTVFRNDGQRRVLVYTATGTSRHAHLGPLLGPGMNPPLTAAHVAQSAVVQWGQEYGFSVDWTEDVTQLNSPARLRSYDAVIFLSNSRTILDDAAQTALMQYIRSGGGFVGIHNTLGAMYHWPWFQGLLGGTHFYDHGPHQEGEVVVLNKKDESTKTLPRSFNFKDEWYNLEPFPSHVRFLAAVEEKTMLRGTKGSNGHPGHGKFHPVSWCQYYDGGRSWVTSLGHDSAAWNDTPLAGDTFFKEHVVNGILSTMGAKPFCR</sequence>
<dbReference type="SUPFAM" id="SSF52317">
    <property type="entry name" value="Class I glutamine amidotransferase-like"/>
    <property type="match status" value="1"/>
</dbReference>
<dbReference type="EMBL" id="JBHLUH010000023">
    <property type="protein sequence ID" value="MFC0529019.1"/>
    <property type="molecule type" value="Genomic_DNA"/>
</dbReference>
<comment type="caution">
    <text evidence="3">The sequence shown here is derived from an EMBL/GenBank/DDBJ whole genome shotgun (WGS) entry which is preliminary data.</text>
</comment>
<evidence type="ECO:0000256" key="1">
    <source>
        <dbReference type="SAM" id="SignalP"/>
    </source>
</evidence>
<dbReference type="Proteomes" id="UP001589867">
    <property type="component" value="Unassembled WGS sequence"/>
</dbReference>
<keyword evidence="1" id="KW-0732">Signal</keyword>